<dbReference type="NCBIfam" id="NF033503">
    <property type="entry name" value="LarB"/>
    <property type="match status" value="1"/>
</dbReference>
<dbReference type="GO" id="GO:0016787">
    <property type="term" value="F:hydrolase activity"/>
    <property type="evidence" value="ECO:0007669"/>
    <property type="project" value="InterPro"/>
</dbReference>
<evidence type="ECO:0000313" key="4">
    <source>
        <dbReference type="EMBL" id="CAB9518058.1"/>
    </source>
</evidence>
<evidence type="ECO:0000256" key="2">
    <source>
        <dbReference type="ARBA" id="ARBA00012329"/>
    </source>
</evidence>
<keyword evidence="5" id="KW-1185">Reference proteome</keyword>
<protein>
    <recommendedName>
        <fullName evidence="2">phosphoribosylaminoimidazole carboxylase</fullName>
        <ecNumber evidence="2">4.1.1.21</ecNumber>
    </recommendedName>
</protein>
<dbReference type="PANTHER" id="PTHR43064:SF1">
    <property type="entry name" value="SLL1489 PROTEIN"/>
    <property type="match status" value="1"/>
</dbReference>
<dbReference type="SUPFAM" id="SSF52255">
    <property type="entry name" value="N5-CAIR mutase (phosphoribosylaminoimidazole carboxylase, PurE)"/>
    <property type="match status" value="1"/>
</dbReference>
<evidence type="ECO:0000259" key="3">
    <source>
        <dbReference type="SMART" id="SM01001"/>
    </source>
</evidence>
<reference evidence="4" key="1">
    <citation type="submission" date="2020-06" db="EMBL/GenBank/DDBJ databases">
        <authorList>
            <consortium name="Plant Systems Biology data submission"/>
        </authorList>
    </citation>
    <scope>NUCLEOTIDE SEQUENCE</scope>
    <source>
        <strain evidence="4">D6</strain>
    </source>
</reference>
<evidence type="ECO:0000313" key="5">
    <source>
        <dbReference type="Proteomes" id="UP001153069"/>
    </source>
</evidence>
<sequence>MASSSVSSRLVLGRGWNGLFRQARGNRRNFSNRTSIADILQSVQDGSMNLQEAEQRLSSNNNNNNSKVLESFANLDHTRSLRTGFPEVVFAETKTPQQVAMIMDDMARHVNSETLLSNNNKNDNHPGASAAILATRVTPEMNHAISSLQLEHGTLTYHEQARILSMKANALEQYPPTNNNNSSFDGHVVVATAGTTDLPVAEEAAVVLEAAGVTVERIYDVGVAGLHRVVRALPRLQDDTVGAVIVCAGMDGALPSVVGGLVHVPVFACPTSIGYGVSLGGVSAMLTMLNSCAPGVSVLNVDNGFGAAACAFKVVARRKK</sequence>
<comment type="pathway">
    <text evidence="1">Purine metabolism; IMP biosynthesis via de novo pathway; 5-amino-1-(5-phospho-D-ribosyl)imidazole-4-carboxylate from 5-amino-1-(5-phospho-D-ribosyl)imidazole (carboxylase route): step 1/1.</text>
</comment>
<dbReference type="InterPro" id="IPR000031">
    <property type="entry name" value="PurE_dom"/>
</dbReference>
<dbReference type="EMBL" id="CAICTM010000901">
    <property type="protein sequence ID" value="CAB9518058.1"/>
    <property type="molecule type" value="Genomic_DNA"/>
</dbReference>
<dbReference type="GO" id="GO:0004638">
    <property type="term" value="F:phosphoribosylaminoimidazole carboxylase activity"/>
    <property type="evidence" value="ECO:0007669"/>
    <property type="project" value="UniProtKB-EC"/>
</dbReference>
<dbReference type="Proteomes" id="UP001153069">
    <property type="component" value="Unassembled WGS sequence"/>
</dbReference>
<comment type="caution">
    <text evidence="4">The sequence shown here is derived from an EMBL/GenBank/DDBJ whole genome shotgun (WGS) entry which is preliminary data.</text>
</comment>
<dbReference type="PANTHER" id="PTHR43064">
    <property type="entry name" value="PHOSPHORIBOSYLAMINOIMIDAZOLE CARBOXYLASE-RELATED"/>
    <property type="match status" value="1"/>
</dbReference>
<dbReference type="InterPro" id="IPR039476">
    <property type="entry name" value="P2CMN_synthase_LarB"/>
</dbReference>
<dbReference type="OrthoDB" id="10062183at2759"/>
<dbReference type="Pfam" id="PF00731">
    <property type="entry name" value="AIRC"/>
    <property type="match status" value="1"/>
</dbReference>
<proteinExistence type="predicted"/>
<evidence type="ECO:0000256" key="1">
    <source>
        <dbReference type="ARBA" id="ARBA00004747"/>
    </source>
</evidence>
<name>A0A9N8EC09_9STRA</name>
<feature type="domain" description="PurE" evidence="3">
    <location>
        <begin position="186"/>
        <end position="320"/>
    </location>
</feature>
<dbReference type="GO" id="GO:0006189">
    <property type="term" value="P:'de novo' IMP biosynthetic process"/>
    <property type="evidence" value="ECO:0007669"/>
    <property type="project" value="InterPro"/>
</dbReference>
<dbReference type="AlphaFoldDB" id="A0A9N8EC09"/>
<accession>A0A9N8EC09</accession>
<dbReference type="EC" id="4.1.1.21" evidence="2"/>
<gene>
    <name evidence="4" type="ORF">SEMRO_903_G218220.1</name>
</gene>
<organism evidence="4 5">
    <name type="scientific">Seminavis robusta</name>
    <dbReference type="NCBI Taxonomy" id="568900"/>
    <lineage>
        <taxon>Eukaryota</taxon>
        <taxon>Sar</taxon>
        <taxon>Stramenopiles</taxon>
        <taxon>Ochrophyta</taxon>
        <taxon>Bacillariophyta</taxon>
        <taxon>Bacillariophyceae</taxon>
        <taxon>Bacillariophycidae</taxon>
        <taxon>Naviculales</taxon>
        <taxon>Naviculaceae</taxon>
        <taxon>Seminavis</taxon>
    </lineage>
</organism>
<dbReference type="SMART" id="SM01001">
    <property type="entry name" value="AIRC"/>
    <property type="match status" value="1"/>
</dbReference>
<dbReference type="Gene3D" id="3.40.50.1970">
    <property type="match status" value="1"/>
</dbReference>